<dbReference type="PRINTS" id="PR00507">
    <property type="entry name" value="N12N6MTFRASE"/>
</dbReference>
<dbReference type="InterPro" id="IPR029063">
    <property type="entry name" value="SAM-dependent_MTases_sf"/>
</dbReference>
<evidence type="ECO:0000256" key="1">
    <source>
        <dbReference type="ARBA" id="ARBA00011900"/>
    </source>
</evidence>
<feature type="compositionally biased region" description="Basic and acidic residues" evidence="6">
    <location>
        <begin position="1341"/>
        <end position="1350"/>
    </location>
</feature>
<dbReference type="InterPro" id="IPR011639">
    <property type="entry name" value="MethylTrfase_TaqI-like_dom"/>
</dbReference>
<evidence type="ECO:0000256" key="5">
    <source>
        <dbReference type="ARBA" id="ARBA00047942"/>
    </source>
</evidence>
<evidence type="ECO:0000313" key="9">
    <source>
        <dbReference type="EMBL" id="GAA5153039.1"/>
    </source>
</evidence>
<dbReference type="PANTHER" id="PTHR33841">
    <property type="entry name" value="DNA METHYLTRANSFERASE YEEA-RELATED"/>
    <property type="match status" value="1"/>
</dbReference>
<dbReference type="InterPro" id="IPR050953">
    <property type="entry name" value="N4_N6_ade-DNA_methylase"/>
</dbReference>
<name>A0ABP9PVZ2_9ACTN</name>
<gene>
    <name evidence="9" type="ORF">GCM10023340_34390</name>
</gene>
<dbReference type="InterPro" id="IPR002052">
    <property type="entry name" value="DNA_methylase_N6_adenine_CS"/>
</dbReference>
<dbReference type="PANTHER" id="PTHR33841:SF1">
    <property type="entry name" value="DNA METHYLTRANSFERASE A"/>
    <property type="match status" value="1"/>
</dbReference>
<keyword evidence="3" id="KW-0808">Transferase</keyword>
<evidence type="ECO:0000259" key="8">
    <source>
        <dbReference type="Pfam" id="PF20466"/>
    </source>
</evidence>
<feature type="domain" description="Type II methyltransferase M.TaqI-like" evidence="7">
    <location>
        <begin position="674"/>
        <end position="945"/>
    </location>
</feature>
<evidence type="ECO:0000256" key="4">
    <source>
        <dbReference type="ARBA" id="ARBA00022691"/>
    </source>
</evidence>
<dbReference type="Pfam" id="PF07669">
    <property type="entry name" value="Eco57I"/>
    <property type="match status" value="1"/>
</dbReference>
<reference evidence="10" key="1">
    <citation type="journal article" date="2019" name="Int. J. Syst. Evol. Microbiol.">
        <title>The Global Catalogue of Microorganisms (GCM) 10K type strain sequencing project: providing services to taxonomists for standard genome sequencing and annotation.</title>
        <authorList>
            <consortium name="The Broad Institute Genomics Platform"/>
            <consortium name="The Broad Institute Genome Sequencing Center for Infectious Disease"/>
            <person name="Wu L."/>
            <person name="Ma J."/>
        </authorList>
    </citation>
    <scope>NUCLEOTIDE SEQUENCE [LARGE SCALE GENOMIC DNA]</scope>
    <source>
        <strain evidence="10">JCM 18459</strain>
    </source>
</reference>
<evidence type="ECO:0000256" key="2">
    <source>
        <dbReference type="ARBA" id="ARBA00022603"/>
    </source>
</evidence>
<dbReference type="Pfam" id="PF20466">
    <property type="entry name" value="MmeI_TRD"/>
    <property type="match status" value="1"/>
</dbReference>
<proteinExistence type="predicted"/>
<keyword evidence="10" id="KW-1185">Reference proteome</keyword>
<keyword evidence="2" id="KW-0489">Methyltransferase</keyword>
<evidence type="ECO:0000256" key="3">
    <source>
        <dbReference type="ARBA" id="ARBA00022679"/>
    </source>
</evidence>
<dbReference type="Proteomes" id="UP001500221">
    <property type="component" value="Unassembled WGS sequence"/>
</dbReference>
<accession>A0ABP9PVZ2</accession>
<keyword evidence="4" id="KW-0949">S-adenosyl-L-methionine</keyword>
<comment type="caution">
    <text evidence="9">The sequence shown here is derived from an EMBL/GenBank/DDBJ whole genome shotgun (WGS) entry which is preliminary data.</text>
</comment>
<sequence>MRKRTSKSSDVHSDWLAQVDVDGPFLAYPVLKDMWPNGVDRLGDTDDRLVTFKQAYAQWQRAFDRYVEQPKTPESKSTYDAVRRAWIDVVLDDIAEWDGLRTDSDVTVRSPGEQITVTATGALQGRDGNPVALLLICEPTSGLRDAGLDGWAANDIDRLAMLLRKAAVEVGIVTDGQWWALVWAKEGKPTGSGMVNALTWAEEPLLRDAFFTLIDQRRFRASDAEQRLTRLFKRSELEAEEITEALGTQVRRSVELLVQAFSEARLEAAKAGDPDPLTEKPDDIYQAAVTVMMRIVFLLFAEERDMLPTEQLYWDSYAIRDLLDGLRAQAAGGEEHLDETFDAWHRLLAVSKALHGGVNYDEMRMPAYGGSLLDPDRFPWLHATDARGLRLKVSDRVMLHVLESVQTVVAKGERRRISFREIDVEQIGYIYEGLLGYSCAEVTDDIILGLVGKDGAEPEIPLRTINDLYDEHGGDSKKFTTALTVWVKEHQPAATGKTAAALAKLVEKEPNGEERGELVRLLTPVADGGTELLDTLVSWGNLIRRDLRNIPLVFPVGGLVVVETPSRKNAGAHYTPRSLAEEVVLHALQPLVYEPGPLQTNDEKEWRLKSAAAILDLKVADIAAGSGAFLVAAGRYLSERLVEAWIAEGMLDEPASGDAEELRRRAMREVIARCLYGADINPMAVEMCKLSLWLVSMDKTKPFSFVDDKVFCGNSLLGLTSLEQLRYLHLYPKPSRMQQQLLVDIDARIASATQLRHELASPVEERDPMRSSRAKSRLLAQLHGVTAELRLIADGIIAAGLPLGGKPGRQLDDAFKTLSWQLQEAFPAAGSDGNATKLLERLQVGLRPTVETDYERWEPIHWVIEAPDVIVEHGGFDAVVGNPPFLGGKKLGGALGANLRDWLTTATSPGAPGGADLVSHFLRRAAVLLRDRAAVGLICTNTVAQGDTREAGLDVLLRNGFTLARAIRSAPWPSSSATLIYAGLWMFNGPIGGSVGRWLDGEVVPAISSLLEPARRVSGDPLALASSAGRAFVGSYVLGKGFILSAEDAAKALSTGAGDAVVVQPYLGADDLVTRPDSSASRWVINFHDWPVEKARQFGVFDIIEKAVRPERQRTKPDGSFVLRRPLPDRYWQYADKRPALYRELAHVDEAVVMPRVSKIFLPTIVSSRQVIADSCVVFPTSSRGVFALLSSSVHQVWVMTYSSTLGATIRYTPSDVLETFAFPADIDSLSVVGSSLHELRAKALLRRGVGLTAIYNLINDPHVAEHEIARMRTLHVELDEAVMQAYGWEDVELDHGFHTYREMERWTVSPAARVEILDRLLELNHERAREEGQEVPDQGPSREQDTLFA</sequence>
<comment type="catalytic activity">
    <reaction evidence="5">
        <text>a 2'-deoxyadenosine in DNA + S-adenosyl-L-methionine = an N(6)-methyl-2'-deoxyadenosine in DNA + S-adenosyl-L-homocysteine + H(+)</text>
        <dbReference type="Rhea" id="RHEA:15197"/>
        <dbReference type="Rhea" id="RHEA-COMP:12418"/>
        <dbReference type="Rhea" id="RHEA-COMP:12419"/>
        <dbReference type="ChEBI" id="CHEBI:15378"/>
        <dbReference type="ChEBI" id="CHEBI:57856"/>
        <dbReference type="ChEBI" id="CHEBI:59789"/>
        <dbReference type="ChEBI" id="CHEBI:90615"/>
        <dbReference type="ChEBI" id="CHEBI:90616"/>
        <dbReference type="EC" id="2.1.1.72"/>
    </reaction>
</comment>
<protein>
    <recommendedName>
        <fullName evidence="1">site-specific DNA-methyltransferase (adenine-specific)</fullName>
        <ecNumber evidence="1">2.1.1.72</ecNumber>
    </recommendedName>
</protein>
<dbReference type="Gene3D" id="3.40.50.150">
    <property type="entry name" value="Vaccinia Virus protein VP39"/>
    <property type="match status" value="2"/>
</dbReference>
<evidence type="ECO:0000256" key="6">
    <source>
        <dbReference type="SAM" id="MobiDB-lite"/>
    </source>
</evidence>
<feature type="domain" description="MmeI-like target recognition" evidence="8">
    <location>
        <begin position="1039"/>
        <end position="1224"/>
    </location>
</feature>
<dbReference type="SUPFAM" id="SSF53335">
    <property type="entry name" value="S-adenosyl-L-methionine-dependent methyltransferases"/>
    <property type="match status" value="1"/>
</dbReference>
<dbReference type="RefSeq" id="WP_345461376.1">
    <property type="nucleotide sequence ID" value="NZ_BAABKG010000004.1"/>
</dbReference>
<evidence type="ECO:0000313" key="10">
    <source>
        <dbReference type="Proteomes" id="UP001500221"/>
    </source>
</evidence>
<evidence type="ECO:0000259" key="7">
    <source>
        <dbReference type="Pfam" id="PF07669"/>
    </source>
</evidence>
<feature type="region of interest" description="Disordered" evidence="6">
    <location>
        <begin position="1328"/>
        <end position="1350"/>
    </location>
</feature>
<dbReference type="PROSITE" id="PS00092">
    <property type="entry name" value="N6_MTASE"/>
    <property type="match status" value="1"/>
</dbReference>
<dbReference type="InterPro" id="IPR046820">
    <property type="entry name" value="MmeI_TRD"/>
</dbReference>
<organism evidence="9 10">
    <name type="scientific">Nocardioides marinquilinus</name>
    <dbReference type="NCBI Taxonomy" id="1210400"/>
    <lineage>
        <taxon>Bacteria</taxon>
        <taxon>Bacillati</taxon>
        <taxon>Actinomycetota</taxon>
        <taxon>Actinomycetes</taxon>
        <taxon>Propionibacteriales</taxon>
        <taxon>Nocardioidaceae</taxon>
        <taxon>Nocardioides</taxon>
    </lineage>
</organism>
<dbReference type="EMBL" id="BAABKG010000004">
    <property type="protein sequence ID" value="GAA5153039.1"/>
    <property type="molecule type" value="Genomic_DNA"/>
</dbReference>
<dbReference type="EC" id="2.1.1.72" evidence="1"/>